<feature type="compositionally biased region" description="Polar residues" evidence="2">
    <location>
        <begin position="1"/>
        <end position="10"/>
    </location>
</feature>
<dbReference type="VEuPathDB" id="VectorBase:GBRI004977"/>
<dbReference type="EnsemblMetazoa" id="GBRI004977-RA">
    <property type="protein sequence ID" value="GBRI004977-PA"/>
    <property type="gene ID" value="GBRI004977"/>
</dbReference>
<feature type="coiled-coil region" evidence="1">
    <location>
        <begin position="376"/>
        <end position="410"/>
    </location>
</feature>
<evidence type="ECO:0000313" key="4">
    <source>
        <dbReference type="Proteomes" id="UP000091820"/>
    </source>
</evidence>
<proteinExistence type="predicted"/>
<feature type="region of interest" description="Disordered" evidence="2">
    <location>
        <begin position="1"/>
        <end position="32"/>
    </location>
</feature>
<dbReference type="InterPro" id="IPR038929">
    <property type="entry name" value="CCDC13"/>
</dbReference>
<dbReference type="PANTHER" id="PTHR31935">
    <property type="entry name" value="COILED-COIL DOMAIN-CONTAINING PROTEIN 13"/>
    <property type="match status" value="1"/>
</dbReference>
<dbReference type="GO" id="GO:1905515">
    <property type="term" value="P:non-motile cilium assembly"/>
    <property type="evidence" value="ECO:0007669"/>
    <property type="project" value="TreeGrafter"/>
</dbReference>
<reference evidence="4" key="1">
    <citation type="submission" date="2014-03" db="EMBL/GenBank/DDBJ databases">
        <authorList>
            <person name="Aksoy S."/>
            <person name="Warren W."/>
            <person name="Wilson R.K."/>
        </authorList>
    </citation>
    <scope>NUCLEOTIDE SEQUENCE [LARGE SCALE GENOMIC DNA]</scope>
    <source>
        <strain evidence="4">IAEA</strain>
    </source>
</reference>
<evidence type="ECO:0000256" key="2">
    <source>
        <dbReference type="SAM" id="MobiDB-lite"/>
    </source>
</evidence>
<feature type="coiled-coil region" evidence="1">
    <location>
        <begin position="587"/>
        <end position="614"/>
    </location>
</feature>
<evidence type="ECO:0008006" key="5">
    <source>
        <dbReference type="Google" id="ProtNLM"/>
    </source>
</evidence>
<dbReference type="AlphaFoldDB" id="A0A1A9W3D3"/>
<protein>
    <recommendedName>
        <fullName evidence="5">Coiled-coil domain-containing protein 13</fullName>
    </recommendedName>
</protein>
<sequence>MDIVQTQDQAVETETPPRRRNREEKSMERLKKVISNHSVQKLEKKKSETKKLRKKLLEIEEQNETLSNTILEKNQEISELRKSVNSLNDVLNSVPIEELRCNSSIASTKLLELSKKNRQLRAEMETMKNRLTKKDIQIQKLERDLKANAEKFHQDTELLKKGNFTPLEELQSKCNVLQQKLFETRNRNIELHNQLKLAQKCLQQEIGEHVNINILASHPNSSNWRGRAQQILHLQQRVQDLKERLEASENPLNPNRHFASPLQVTEGQDNGSVFEGSEPAVMPTSTPALSVMSNLSLGCYDRPTVRKTEIQHRAKVEALDKEIANLKSQLEEQRGKILALKVRNKTLNDDVMRFKLKTNTLEEQTDFNTINVATMNDKLNQQKFLYEKRIDELHREVSAVIKQREETELKEEHMRHKYEEIKLTMNSKDEYIEELKVVVKKLETDLKAVCGGFLFSCRELRKEEFIAILDTLESEKNYLVQHNKTLNERIDQERHKNENLQELLSKQKMRLVRLEVKLRDTEKELSANHERRKRTQRISDYSNSLNNFSTSSSISSLTFENPALNSGKTISNCTTVNTNDINDINDMSDLKNRLELANEKLTILKEKLDYVTAEKENDLKTFEEIVNNSKTHILESILARRSGSGTSTEAKTNYCVVCN</sequence>
<feature type="coiled-coil region" evidence="1">
    <location>
        <begin position="309"/>
        <end position="343"/>
    </location>
</feature>
<name>A0A1A9W3D3_9MUSC</name>
<dbReference type="GO" id="GO:0034451">
    <property type="term" value="C:centriolar satellite"/>
    <property type="evidence" value="ECO:0007669"/>
    <property type="project" value="TreeGrafter"/>
</dbReference>
<feature type="coiled-coil region" evidence="1">
    <location>
        <begin position="39"/>
        <end position="187"/>
    </location>
</feature>
<dbReference type="Proteomes" id="UP000091820">
    <property type="component" value="Unassembled WGS sequence"/>
</dbReference>
<keyword evidence="1" id="KW-0175">Coiled coil</keyword>
<accession>A0A1A9W3D3</accession>
<feature type="coiled-coil region" evidence="1">
    <location>
        <begin position="483"/>
        <end position="531"/>
    </location>
</feature>
<evidence type="ECO:0000313" key="3">
    <source>
        <dbReference type="EnsemblMetazoa" id="GBRI004977-PA"/>
    </source>
</evidence>
<dbReference type="GO" id="GO:0031122">
    <property type="term" value="P:cytoplasmic microtubule organization"/>
    <property type="evidence" value="ECO:0007669"/>
    <property type="project" value="TreeGrafter"/>
</dbReference>
<dbReference type="PANTHER" id="PTHR31935:SF1">
    <property type="entry name" value="COILED-COIL DOMAIN-CONTAINING PROTEIN 13"/>
    <property type="match status" value="1"/>
</dbReference>
<keyword evidence="4" id="KW-1185">Reference proteome</keyword>
<evidence type="ECO:0000256" key="1">
    <source>
        <dbReference type="SAM" id="Coils"/>
    </source>
</evidence>
<reference evidence="3" key="2">
    <citation type="submission" date="2020-05" db="UniProtKB">
        <authorList>
            <consortium name="EnsemblMetazoa"/>
        </authorList>
    </citation>
    <scope>IDENTIFICATION</scope>
    <source>
        <strain evidence="3">IAEA</strain>
    </source>
</reference>
<feature type="compositionally biased region" description="Basic and acidic residues" evidence="2">
    <location>
        <begin position="15"/>
        <end position="31"/>
    </location>
</feature>
<organism evidence="3 4">
    <name type="scientific">Glossina brevipalpis</name>
    <dbReference type="NCBI Taxonomy" id="37001"/>
    <lineage>
        <taxon>Eukaryota</taxon>
        <taxon>Metazoa</taxon>
        <taxon>Ecdysozoa</taxon>
        <taxon>Arthropoda</taxon>
        <taxon>Hexapoda</taxon>
        <taxon>Insecta</taxon>
        <taxon>Pterygota</taxon>
        <taxon>Neoptera</taxon>
        <taxon>Endopterygota</taxon>
        <taxon>Diptera</taxon>
        <taxon>Brachycera</taxon>
        <taxon>Muscomorpha</taxon>
        <taxon>Hippoboscoidea</taxon>
        <taxon>Glossinidae</taxon>
        <taxon>Glossina</taxon>
    </lineage>
</organism>
<dbReference type="STRING" id="37001.A0A1A9W3D3"/>